<dbReference type="InterPro" id="IPR011101">
    <property type="entry name" value="DUF5131"/>
</dbReference>
<dbReference type="EMBL" id="HE577328">
    <property type="protein sequence ID" value="CCC99741.1"/>
    <property type="molecule type" value="Genomic_DNA"/>
</dbReference>
<gene>
    <name evidence="1" type="ORF">AZOBR_p120059</name>
</gene>
<dbReference type="AlphaFoldDB" id="A0A9P1JU30"/>
<keyword evidence="1" id="KW-0614">Plasmid</keyword>
<evidence type="ECO:0000313" key="1">
    <source>
        <dbReference type="EMBL" id="CCC99741.1"/>
    </source>
</evidence>
<keyword evidence="2" id="KW-1185">Reference proteome</keyword>
<protein>
    <submittedName>
        <fullName evidence="1">Gp37</fullName>
    </submittedName>
</protein>
<accession>A0A9P1JU30</accession>
<proteinExistence type="predicted"/>
<dbReference type="KEGG" id="abs:AZOBR_p120059"/>
<dbReference type="Proteomes" id="UP000007319">
    <property type="component" value="Plasmid AZOBR_p1"/>
</dbReference>
<name>A0A9P1JU30_9PROT</name>
<reference evidence="1 2" key="1">
    <citation type="journal article" date="2011" name="PLoS Genet.">
        <title>Azospirillum genomes reveal transition of bacteria from aquatic to terrestrial environments.</title>
        <authorList>
            <person name="Wisniewski-Dye F."/>
            <person name="Borziak K."/>
            <person name="Khalsa-Moyers G."/>
            <person name="Alexandre G."/>
            <person name="Sukharnikov L.O."/>
            <person name="Wuichet K."/>
            <person name="Hurst G.B."/>
            <person name="McDonald W.H."/>
            <person name="Robertson J.S."/>
            <person name="Barbe V."/>
            <person name="Calteau A."/>
            <person name="Rouy Z."/>
            <person name="Mangenot S."/>
            <person name="Prigent-Combaret C."/>
            <person name="Normand P."/>
            <person name="Boyer M."/>
            <person name="Siguier P."/>
            <person name="Dessaux Y."/>
            <person name="Elmerich C."/>
            <person name="Condemine G."/>
            <person name="Krishnen G."/>
            <person name="Kennedy I."/>
            <person name="Paterson A.H."/>
            <person name="Gonzalez V."/>
            <person name="Mavingui P."/>
            <person name="Zhulin I.B."/>
        </authorList>
    </citation>
    <scope>NUCLEOTIDE SEQUENCE [LARGE SCALE GENOMIC DNA]</scope>
    <source>
        <strain evidence="1 2">Sp245</strain>
    </source>
</reference>
<organism evidence="1 2">
    <name type="scientific">Azospirillum baldaniorum</name>
    <dbReference type="NCBI Taxonomy" id="1064539"/>
    <lineage>
        <taxon>Bacteria</taxon>
        <taxon>Pseudomonadati</taxon>
        <taxon>Pseudomonadota</taxon>
        <taxon>Alphaproteobacteria</taxon>
        <taxon>Rhodospirillales</taxon>
        <taxon>Azospirillaceae</taxon>
        <taxon>Azospirillum</taxon>
    </lineage>
</organism>
<dbReference type="Pfam" id="PF07505">
    <property type="entry name" value="DUF5131"/>
    <property type="match status" value="1"/>
</dbReference>
<dbReference type="RefSeq" id="WP_014197246.1">
    <property type="nucleotide sequence ID" value="NC_016594.1"/>
</dbReference>
<geneLocation type="plasmid" evidence="1 2">
    <name>AZOBR_p1</name>
</geneLocation>
<evidence type="ECO:0000313" key="2">
    <source>
        <dbReference type="Proteomes" id="UP000007319"/>
    </source>
</evidence>
<sequence length="331" mass="36917">MAENSAIEWTDATFNPWIGCTKVSPACDHCYAETLSKARLGVPWGAGQPRRRTSVQNWNLPLRWNRKAEKEGRRMRVFCASLADVFDAEVSDEWRNDLFDLIDRAPNLDWLLLTKRPAVARKVMPATPRPNVWLGTTVESQAMAETRIPHLLATPAAVRFLSMEPLLGPVDLTRVVISEGPAEFYGHPNITKARFTVNALAGVQSFGWRSLDWVIVGGESGPKARPMHPDWARSLRDQCAAADVPFLFKQWGEWAPMDAARIVKDIPIPPRGGIHGDWVKRYVVFADDAGAVRVQAEPFSALDNTLMYRVGKKAAGRYLDGVLHDALPAVR</sequence>